<dbReference type="AlphaFoldDB" id="A0A7M7P5A2"/>
<evidence type="ECO:0000256" key="6">
    <source>
        <dbReference type="PIRSR" id="PIRSR608356-51"/>
    </source>
</evidence>
<dbReference type="PANTHER" id="PTHR46198:SF4">
    <property type="entry name" value="PROTEIN-TYROSINE-PHOSPHATASE"/>
    <property type="match status" value="1"/>
</dbReference>
<dbReference type="InterPro" id="IPR000242">
    <property type="entry name" value="PTP_cat"/>
</dbReference>
<dbReference type="InParanoid" id="A0A7M7P5A2"/>
<organism evidence="11 12">
    <name type="scientific">Strongylocentrotus purpuratus</name>
    <name type="common">Purple sea urchin</name>
    <dbReference type="NCBI Taxonomy" id="7668"/>
    <lineage>
        <taxon>Eukaryota</taxon>
        <taxon>Metazoa</taxon>
        <taxon>Echinodermata</taxon>
        <taxon>Eleutherozoa</taxon>
        <taxon>Echinozoa</taxon>
        <taxon>Echinoidea</taxon>
        <taxon>Euechinoidea</taxon>
        <taxon>Echinacea</taxon>
        <taxon>Camarodonta</taxon>
        <taxon>Echinidea</taxon>
        <taxon>Strongylocentrotidae</taxon>
        <taxon>Strongylocentrotus</taxon>
    </lineage>
</organism>
<dbReference type="InterPro" id="IPR003595">
    <property type="entry name" value="Tyr_Pase_cat"/>
</dbReference>
<evidence type="ECO:0000259" key="10">
    <source>
        <dbReference type="PROSITE" id="PS50056"/>
    </source>
</evidence>
<dbReference type="KEGG" id="spu:577890"/>
<dbReference type="EC" id="3.1.3.48" evidence="1"/>
<sequence length="449" mass="51211">MVVKPTGLETQPYPEMSQGTGPSVSTAYPHEVIESEQGFWQHSYAPYAVGFGCAVFVILLAIICYCCWRAWRAKHLRDEEKRICMYPPIKPATQEGQLVQPEAGYTYASLARSEPIKIKSKGLQERRSSSQSLTLDINAPAETVRWVASPPRESSVQEYLESAGNRMTRKQLRNSIKNFRALHEEFWDIPMNHPESVEVPGSAAKNRYSTILPNPQTRVSLPPISGDPLSDYINANIIRGYDREPTAFVATQGPMAHTLADFWRMIWFTNAPVIVMVTKIKERKRSKCEMYWPQGQGFYGDIDVTVEETVPKDDYILKIFTLKYLNECRQVLHYWYTAWPDNKPPENPVTLLEMIREVEFSRIDPTLPRGPVIVHCSAGLGRTGCYIAITLGMRQMDEESMVDILGIVCQIRQDRGGMIQTNEQYEFIHQALCLYEKCLPRRESITGAE</sequence>
<dbReference type="GO" id="GO:0030054">
    <property type="term" value="C:cell junction"/>
    <property type="evidence" value="ECO:0000318"/>
    <property type="project" value="GO_Central"/>
</dbReference>
<feature type="binding site" evidence="6">
    <location>
        <position position="420"/>
    </location>
    <ligand>
        <name>substrate</name>
    </ligand>
</feature>
<evidence type="ECO:0000256" key="4">
    <source>
        <dbReference type="ARBA" id="ARBA00022912"/>
    </source>
</evidence>
<keyword evidence="12" id="KW-1185">Reference proteome</keyword>
<dbReference type="GeneID" id="577890"/>
<keyword evidence="8" id="KW-0472">Membrane</keyword>
<dbReference type="SMART" id="SM00404">
    <property type="entry name" value="PTPc_motif"/>
    <property type="match status" value="1"/>
</dbReference>
<dbReference type="Pfam" id="PF00102">
    <property type="entry name" value="Y_phosphatase"/>
    <property type="match status" value="1"/>
</dbReference>
<keyword evidence="8" id="KW-0812">Transmembrane</keyword>
<dbReference type="InterPro" id="IPR000387">
    <property type="entry name" value="Tyr_Pase_dom"/>
</dbReference>
<feature type="active site" description="Phosphocysteine intermediate" evidence="5">
    <location>
        <position position="376"/>
    </location>
</feature>
<name>A0A7M7P5A2_STRPU</name>
<dbReference type="SMART" id="SM00194">
    <property type="entry name" value="PTPc"/>
    <property type="match status" value="1"/>
</dbReference>
<feature type="domain" description="Tyrosine specific protein phosphatases" evidence="10">
    <location>
        <begin position="349"/>
        <end position="426"/>
    </location>
</feature>
<evidence type="ECO:0000256" key="5">
    <source>
        <dbReference type="PIRSR" id="PIRSR608356-50"/>
    </source>
</evidence>
<dbReference type="PRINTS" id="PR00700">
    <property type="entry name" value="PRTYPHPHTASE"/>
</dbReference>
<dbReference type="CDD" id="cd14547">
    <property type="entry name" value="PTPc-KIM"/>
    <property type="match status" value="1"/>
</dbReference>
<dbReference type="GO" id="GO:0004725">
    <property type="term" value="F:protein tyrosine phosphatase activity"/>
    <property type="evidence" value="ECO:0000318"/>
    <property type="project" value="GO_Central"/>
</dbReference>
<evidence type="ECO:0000256" key="1">
    <source>
        <dbReference type="ARBA" id="ARBA00013064"/>
    </source>
</evidence>
<feature type="binding site" evidence="6">
    <location>
        <begin position="376"/>
        <end position="382"/>
    </location>
    <ligand>
        <name>substrate</name>
    </ligand>
</feature>
<proteinExistence type="predicted"/>
<dbReference type="CTD" id="5801"/>
<feature type="region of interest" description="Disordered" evidence="7">
    <location>
        <begin position="1"/>
        <end position="24"/>
    </location>
</feature>
<evidence type="ECO:0000313" key="11">
    <source>
        <dbReference type="EnsemblMetazoa" id="XP_030845349"/>
    </source>
</evidence>
<evidence type="ECO:0000256" key="3">
    <source>
        <dbReference type="ARBA" id="ARBA00022801"/>
    </source>
</evidence>
<dbReference type="PANTHER" id="PTHR46198">
    <property type="entry name" value="PROTEIN-TYROSINE-PHOSPHATASE"/>
    <property type="match status" value="1"/>
</dbReference>
<dbReference type="InterPro" id="IPR029021">
    <property type="entry name" value="Prot-tyrosine_phosphatase-like"/>
</dbReference>
<dbReference type="GO" id="GO:0019901">
    <property type="term" value="F:protein kinase binding"/>
    <property type="evidence" value="ECO:0000318"/>
    <property type="project" value="GO_Central"/>
</dbReference>
<dbReference type="InterPro" id="IPR008356">
    <property type="entry name" value="Tyr_Pase_KIM-con"/>
</dbReference>
<keyword evidence="4" id="KW-0904">Protein phosphatase</keyword>
<dbReference type="SUPFAM" id="SSF52799">
    <property type="entry name" value="(Phosphotyrosine protein) phosphatases II"/>
    <property type="match status" value="1"/>
</dbReference>
<dbReference type="InterPro" id="IPR016130">
    <property type="entry name" value="Tyr_Pase_AS"/>
</dbReference>
<keyword evidence="8" id="KW-1133">Transmembrane helix</keyword>
<keyword evidence="3" id="KW-0378">Hydrolase</keyword>
<evidence type="ECO:0000259" key="9">
    <source>
        <dbReference type="PROSITE" id="PS50055"/>
    </source>
</evidence>
<evidence type="ECO:0000313" key="12">
    <source>
        <dbReference type="Proteomes" id="UP000007110"/>
    </source>
</evidence>
<dbReference type="GO" id="GO:0005886">
    <property type="term" value="C:plasma membrane"/>
    <property type="evidence" value="ECO:0000318"/>
    <property type="project" value="GO_Central"/>
</dbReference>
<keyword evidence="2" id="KW-0597">Phosphoprotein</keyword>
<feature type="binding site" evidence="6">
    <location>
        <position position="341"/>
    </location>
    <ligand>
        <name>substrate</name>
    </ligand>
</feature>
<dbReference type="OrthoDB" id="9993594at2759"/>
<dbReference type="Gene3D" id="3.90.190.10">
    <property type="entry name" value="Protein tyrosine phosphatase superfamily"/>
    <property type="match status" value="1"/>
</dbReference>
<feature type="transmembrane region" description="Helical" evidence="8">
    <location>
        <begin position="44"/>
        <end position="68"/>
    </location>
</feature>
<accession>A0A7M7P5A2</accession>
<reference evidence="11" key="2">
    <citation type="submission" date="2021-01" db="UniProtKB">
        <authorList>
            <consortium name="EnsemblMetazoa"/>
        </authorList>
    </citation>
    <scope>IDENTIFICATION</scope>
</reference>
<dbReference type="RefSeq" id="XP_030845349.1">
    <property type="nucleotide sequence ID" value="XM_030989489.1"/>
</dbReference>
<dbReference type="PRINTS" id="PR01778">
    <property type="entry name" value="KIMPTPASE"/>
</dbReference>
<dbReference type="PROSITE" id="PS50056">
    <property type="entry name" value="TYR_PHOSPHATASE_2"/>
    <property type="match status" value="1"/>
</dbReference>
<evidence type="ECO:0000256" key="8">
    <source>
        <dbReference type="SAM" id="Phobius"/>
    </source>
</evidence>
<protein>
    <recommendedName>
        <fullName evidence="1">protein-tyrosine-phosphatase</fullName>
        <ecNumber evidence="1">3.1.3.48</ecNumber>
    </recommendedName>
</protein>
<dbReference type="PROSITE" id="PS50055">
    <property type="entry name" value="TYR_PHOSPHATASE_PTP"/>
    <property type="match status" value="1"/>
</dbReference>
<evidence type="ECO:0000256" key="7">
    <source>
        <dbReference type="SAM" id="MobiDB-lite"/>
    </source>
</evidence>
<dbReference type="GO" id="GO:0007165">
    <property type="term" value="P:signal transduction"/>
    <property type="evidence" value="ECO:0000318"/>
    <property type="project" value="GO_Central"/>
</dbReference>
<evidence type="ECO:0000256" key="2">
    <source>
        <dbReference type="ARBA" id="ARBA00022553"/>
    </source>
</evidence>
<reference evidence="12" key="1">
    <citation type="submission" date="2015-02" db="EMBL/GenBank/DDBJ databases">
        <title>Genome sequencing for Strongylocentrotus purpuratus.</title>
        <authorList>
            <person name="Murali S."/>
            <person name="Liu Y."/>
            <person name="Vee V."/>
            <person name="English A."/>
            <person name="Wang M."/>
            <person name="Skinner E."/>
            <person name="Han Y."/>
            <person name="Muzny D.M."/>
            <person name="Worley K.C."/>
            <person name="Gibbs R.A."/>
        </authorList>
    </citation>
    <scope>NUCLEOTIDE SEQUENCE</scope>
</reference>
<dbReference type="PROSITE" id="PS00383">
    <property type="entry name" value="TYR_PHOSPHATASE_1"/>
    <property type="match status" value="1"/>
</dbReference>
<feature type="domain" description="Tyrosine-protein phosphatase" evidence="9">
    <location>
        <begin position="175"/>
        <end position="435"/>
    </location>
</feature>
<dbReference type="GO" id="GO:0005829">
    <property type="term" value="C:cytosol"/>
    <property type="evidence" value="ECO:0000318"/>
    <property type="project" value="GO_Central"/>
</dbReference>
<dbReference type="OMA" id="NVQECEN"/>
<dbReference type="FunFam" id="3.90.190.10:FF:000259">
    <property type="entry name" value="Uncharacterized protein"/>
    <property type="match status" value="1"/>
</dbReference>
<dbReference type="EnsemblMetazoa" id="XM_030989489">
    <property type="protein sequence ID" value="XP_030845349"/>
    <property type="gene ID" value="LOC577890"/>
</dbReference>
<dbReference type="Proteomes" id="UP000007110">
    <property type="component" value="Unassembled WGS sequence"/>
</dbReference>